<gene>
    <name evidence="3" type="ORF">NBR_LOCUS21956</name>
</gene>
<feature type="compositionally biased region" description="Basic and acidic residues" evidence="1">
    <location>
        <begin position="30"/>
        <end position="41"/>
    </location>
</feature>
<keyword evidence="2" id="KW-0812">Transmembrane</keyword>
<evidence type="ECO:0000313" key="3">
    <source>
        <dbReference type="EMBL" id="VDL86440.1"/>
    </source>
</evidence>
<evidence type="ECO:0000256" key="1">
    <source>
        <dbReference type="SAM" id="MobiDB-lite"/>
    </source>
</evidence>
<protein>
    <submittedName>
        <fullName evidence="5">Transmembrane protein</fullName>
    </submittedName>
</protein>
<name>A0A0N4YXI3_NIPBR</name>
<feature type="transmembrane region" description="Helical" evidence="2">
    <location>
        <begin position="62"/>
        <end position="80"/>
    </location>
</feature>
<dbReference type="EMBL" id="UYSL01027142">
    <property type="protein sequence ID" value="VDL86440.1"/>
    <property type="molecule type" value="Genomic_DNA"/>
</dbReference>
<keyword evidence="2" id="KW-0472">Membrane</keyword>
<feature type="compositionally biased region" description="Polar residues" evidence="1">
    <location>
        <begin position="11"/>
        <end position="28"/>
    </location>
</feature>
<evidence type="ECO:0000313" key="5">
    <source>
        <dbReference type="WBParaSite" id="NBR_0002195501-mRNA-1"/>
    </source>
</evidence>
<sequence>MTVMRSLRGQIGSSPHCRSSDTFRSFQTIPDRKRSSREMTALRRRSRSIADNHNHNDRSRTYFMYIIAIILSLFIFVRFHRNISRNKEGMRMGPSTNES</sequence>
<evidence type="ECO:0000313" key="4">
    <source>
        <dbReference type="Proteomes" id="UP000271162"/>
    </source>
</evidence>
<dbReference type="Proteomes" id="UP000271162">
    <property type="component" value="Unassembled WGS sequence"/>
</dbReference>
<reference evidence="3 4" key="2">
    <citation type="submission" date="2018-11" db="EMBL/GenBank/DDBJ databases">
        <authorList>
            <consortium name="Pathogen Informatics"/>
        </authorList>
    </citation>
    <scope>NUCLEOTIDE SEQUENCE [LARGE SCALE GENOMIC DNA]</scope>
</reference>
<organism evidence="5">
    <name type="scientific">Nippostrongylus brasiliensis</name>
    <name type="common">Rat hookworm</name>
    <dbReference type="NCBI Taxonomy" id="27835"/>
    <lineage>
        <taxon>Eukaryota</taxon>
        <taxon>Metazoa</taxon>
        <taxon>Ecdysozoa</taxon>
        <taxon>Nematoda</taxon>
        <taxon>Chromadorea</taxon>
        <taxon>Rhabditida</taxon>
        <taxon>Rhabditina</taxon>
        <taxon>Rhabditomorpha</taxon>
        <taxon>Strongyloidea</taxon>
        <taxon>Heligmosomidae</taxon>
        <taxon>Nippostrongylus</taxon>
    </lineage>
</organism>
<reference evidence="5" key="1">
    <citation type="submission" date="2017-02" db="UniProtKB">
        <authorList>
            <consortium name="WormBaseParasite"/>
        </authorList>
    </citation>
    <scope>IDENTIFICATION</scope>
</reference>
<dbReference type="WBParaSite" id="NBR_0002195501-mRNA-1">
    <property type="protein sequence ID" value="NBR_0002195501-mRNA-1"/>
    <property type="gene ID" value="NBR_0002195501"/>
</dbReference>
<evidence type="ECO:0000256" key="2">
    <source>
        <dbReference type="SAM" id="Phobius"/>
    </source>
</evidence>
<proteinExistence type="predicted"/>
<dbReference type="AlphaFoldDB" id="A0A0N4YXI3"/>
<keyword evidence="4" id="KW-1185">Reference proteome</keyword>
<feature type="region of interest" description="Disordered" evidence="1">
    <location>
        <begin position="1"/>
        <end position="55"/>
    </location>
</feature>
<accession>A0A0N4YXI3</accession>
<keyword evidence="2" id="KW-1133">Transmembrane helix</keyword>